<keyword evidence="5 9" id="KW-0963">Cytoplasm</keyword>
<dbReference type="NCBIfam" id="TIGR03840">
    <property type="entry name" value="TMPT_Se_Te"/>
    <property type="match status" value="1"/>
</dbReference>
<feature type="binding site" evidence="9">
    <location>
        <position position="66"/>
    </location>
    <ligand>
        <name>S-adenosyl-L-methionine</name>
        <dbReference type="ChEBI" id="CHEBI:59789"/>
    </ligand>
</feature>
<dbReference type="PANTHER" id="PTHR10259">
    <property type="entry name" value="THIOPURINE S-METHYLTRANSFERASE"/>
    <property type="match status" value="1"/>
</dbReference>
<evidence type="ECO:0000256" key="1">
    <source>
        <dbReference type="ARBA" id="ARBA00000903"/>
    </source>
</evidence>
<dbReference type="OrthoDB" id="9778208at2"/>
<accession>A0A4P9K701</accession>
<feature type="binding site" evidence="9">
    <location>
        <position position="10"/>
    </location>
    <ligand>
        <name>S-adenosyl-L-methionine</name>
        <dbReference type="ChEBI" id="CHEBI:59789"/>
    </ligand>
</feature>
<evidence type="ECO:0000256" key="6">
    <source>
        <dbReference type="ARBA" id="ARBA00022603"/>
    </source>
</evidence>
<reference evidence="10 11" key="1">
    <citation type="submission" date="2019-05" db="EMBL/GenBank/DDBJ databases">
        <title>Thiomicrorhabdus sediminis sp. nov, a novel sulfur-oxidizing bacterium isolated from coastal sediment.</title>
        <authorList>
            <person name="Liu X."/>
        </authorList>
    </citation>
    <scope>NUCLEOTIDE SEQUENCE [LARGE SCALE GENOMIC DNA]</scope>
    <source>
        <strain evidence="10 11">G1</strain>
    </source>
</reference>
<dbReference type="PIRSF" id="PIRSF023956">
    <property type="entry name" value="Thiopurine_S-methyltransferase"/>
    <property type="match status" value="1"/>
</dbReference>
<dbReference type="Proteomes" id="UP000304864">
    <property type="component" value="Chromosome"/>
</dbReference>
<evidence type="ECO:0000256" key="5">
    <source>
        <dbReference type="ARBA" id="ARBA00022490"/>
    </source>
</evidence>
<dbReference type="FunFam" id="3.40.50.150:FF:000101">
    <property type="entry name" value="Thiopurine S-methyltransferase"/>
    <property type="match status" value="1"/>
</dbReference>
<dbReference type="HAMAP" id="MF_00812">
    <property type="entry name" value="Thiopur_methtran"/>
    <property type="match status" value="1"/>
</dbReference>
<name>A0A4P9K701_9GAMM</name>
<dbReference type="Gene3D" id="3.40.50.150">
    <property type="entry name" value="Vaccinia Virus protein VP39"/>
    <property type="match status" value="1"/>
</dbReference>
<evidence type="ECO:0000256" key="9">
    <source>
        <dbReference type="HAMAP-Rule" id="MF_00812"/>
    </source>
</evidence>
<dbReference type="EC" id="2.1.1.67" evidence="4 9"/>
<evidence type="ECO:0000313" key="11">
    <source>
        <dbReference type="Proteomes" id="UP000304864"/>
    </source>
</evidence>
<dbReference type="InterPro" id="IPR008854">
    <property type="entry name" value="TPMT"/>
</dbReference>
<keyword evidence="6 9" id="KW-0489">Methyltransferase</keyword>
<dbReference type="SUPFAM" id="SSF53335">
    <property type="entry name" value="S-adenosyl-L-methionine-dependent methyltransferases"/>
    <property type="match status" value="1"/>
</dbReference>
<dbReference type="AlphaFoldDB" id="A0A4P9K701"/>
<dbReference type="InterPro" id="IPR022474">
    <property type="entry name" value="Thiopur_S-MeTfrase_Se/Te_detox"/>
</dbReference>
<keyword evidence="7 9" id="KW-0808">Transferase</keyword>
<feature type="binding site" evidence="9">
    <location>
        <position position="45"/>
    </location>
    <ligand>
        <name>S-adenosyl-L-methionine</name>
        <dbReference type="ChEBI" id="CHEBI:59789"/>
    </ligand>
</feature>
<dbReference type="GO" id="GO:0005737">
    <property type="term" value="C:cytoplasm"/>
    <property type="evidence" value="ECO:0007669"/>
    <property type="project" value="UniProtKB-SubCell"/>
</dbReference>
<keyword evidence="11" id="KW-1185">Reference proteome</keyword>
<dbReference type="PROSITE" id="PS51585">
    <property type="entry name" value="SAM_MT_TPMT"/>
    <property type="match status" value="1"/>
</dbReference>
<evidence type="ECO:0000256" key="2">
    <source>
        <dbReference type="ARBA" id="ARBA00004496"/>
    </source>
</evidence>
<proteinExistence type="inferred from homology"/>
<evidence type="ECO:0000256" key="8">
    <source>
        <dbReference type="ARBA" id="ARBA00022691"/>
    </source>
</evidence>
<dbReference type="InterPro" id="IPR029063">
    <property type="entry name" value="SAM-dependent_MTases_sf"/>
</dbReference>
<dbReference type="EMBL" id="CP040602">
    <property type="protein sequence ID" value="QCU90799.1"/>
    <property type="molecule type" value="Genomic_DNA"/>
</dbReference>
<dbReference type="GO" id="GO:0032259">
    <property type="term" value="P:methylation"/>
    <property type="evidence" value="ECO:0007669"/>
    <property type="project" value="UniProtKB-KW"/>
</dbReference>
<dbReference type="InterPro" id="IPR025835">
    <property type="entry name" value="Thiopurine_S-MeTrfase"/>
</dbReference>
<protein>
    <recommendedName>
        <fullName evidence="4 9">Thiopurine S-methyltransferase</fullName>
        <ecNumber evidence="4 9">2.1.1.67</ecNumber>
    </recommendedName>
    <alternativeName>
        <fullName evidence="9">Thiopurine methyltransferase</fullName>
    </alternativeName>
</protein>
<keyword evidence="8 9" id="KW-0949">S-adenosyl-L-methionine</keyword>
<evidence type="ECO:0000256" key="7">
    <source>
        <dbReference type="ARBA" id="ARBA00022679"/>
    </source>
</evidence>
<gene>
    <name evidence="9" type="primary">tpm</name>
    <name evidence="10" type="ORF">FE785_09235</name>
</gene>
<evidence type="ECO:0000256" key="4">
    <source>
        <dbReference type="ARBA" id="ARBA00011905"/>
    </source>
</evidence>
<dbReference type="NCBIfam" id="NF009732">
    <property type="entry name" value="PRK13255.1"/>
    <property type="match status" value="1"/>
</dbReference>
<evidence type="ECO:0000256" key="3">
    <source>
        <dbReference type="ARBA" id="ARBA00008145"/>
    </source>
</evidence>
<sequence length="211" mass="23544">MQADFWHKKWANSETGFHQTEINGFLKNYWRQLNLTGSEAVLVPLCGKSLDMLWLAQQGHKVLGVELSLQALDEFLQENTLPEAKPVQTESHCGYQLADMTLLCGDFFAVSAADCESIQAVYDRAALVALPPAMRQDYAQHLKNILPTGVKILLVTMEYDQGQLAGPPFSVTEAEVQHLFGEFCQIELLHTETGARKGVTTTEKVYLLNKS</sequence>
<comment type="subcellular location">
    <subcellularLocation>
        <location evidence="2 9">Cytoplasm</location>
    </subcellularLocation>
</comment>
<dbReference type="PANTHER" id="PTHR10259:SF11">
    <property type="entry name" value="THIOPURINE S-METHYLTRANSFERASE"/>
    <property type="match status" value="1"/>
</dbReference>
<comment type="similarity">
    <text evidence="3 9">Belongs to the class I-like SAM-binding methyltransferase superfamily. TPMT family.</text>
</comment>
<feature type="binding site" evidence="9">
    <location>
        <position position="124"/>
    </location>
    <ligand>
        <name>S-adenosyl-L-methionine</name>
        <dbReference type="ChEBI" id="CHEBI:59789"/>
    </ligand>
</feature>
<comment type="catalytic activity">
    <reaction evidence="1 9">
        <text>S-adenosyl-L-methionine + a thiopurine = S-adenosyl-L-homocysteine + a thiopurine S-methylether.</text>
        <dbReference type="EC" id="2.1.1.67"/>
    </reaction>
</comment>
<dbReference type="Pfam" id="PF05724">
    <property type="entry name" value="TPMT"/>
    <property type="match status" value="1"/>
</dbReference>
<dbReference type="GO" id="GO:0008119">
    <property type="term" value="F:thiopurine S-methyltransferase activity"/>
    <property type="evidence" value="ECO:0007669"/>
    <property type="project" value="UniProtKB-UniRule"/>
</dbReference>
<dbReference type="GO" id="GO:0010038">
    <property type="term" value="P:response to metal ion"/>
    <property type="evidence" value="ECO:0007669"/>
    <property type="project" value="InterPro"/>
</dbReference>
<dbReference type="RefSeq" id="WP_138565473.1">
    <property type="nucleotide sequence ID" value="NZ_CP040602.1"/>
</dbReference>
<organism evidence="10 11">
    <name type="scientific">Thiomicrorhabdus sediminis</name>
    <dbReference type="NCBI Taxonomy" id="2580412"/>
    <lineage>
        <taxon>Bacteria</taxon>
        <taxon>Pseudomonadati</taxon>
        <taxon>Pseudomonadota</taxon>
        <taxon>Gammaproteobacteria</taxon>
        <taxon>Thiotrichales</taxon>
        <taxon>Piscirickettsiaceae</taxon>
        <taxon>Thiomicrorhabdus</taxon>
    </lineage>
</organism>
<evidence type="ECO:0000313" key="10">
    <source>
        <dbReference type="EMBL" id="QCU90799.1"/>
    </source>
</evidence>
<dbReference type="KEGG" id="thig:FE785_09235"/>